<accession>A0A6H5GTA9</accession>
<evidence type="ECO:0000313" key="2">
    <source>
        <dbReference type="EMBL" id="CAB0006613.1"/>
    </source>
</evidence>
<protein>
    <submittedName>
        <fullName evidence="2">Uncharacterized protein</fullName>
    </submittedName>
</protein>
<proteinExistence type="predicted"/>
<gene>
    <name evidence="2" type="ORF">NTEN_LOCUS12090</name>
</gene>
<dbReference type="EMBL" id="CADCXU010018001">
    <property type="protein sequence ID" value="CAB0006613.1"/>
    <property type="molecule type" value="Genomic_DNA"/>
</dbReference>
<dbReference type="Proteomes" id="UP000479000">
    <property type="component" value="Unassembled WGS sequence"/>
</dbReference>
<sequence>MTSENSSTSGAKSTVQEQTRAFIGSMDPYNPADEPFPNYLDRLEAFFGVNRTRVKDQ</sequence>
<keyword evidence="3" id="KW-1185">Reference proteome</keyword>
<organism evidence="2 3">
    <name type="scientific">Nesidiocoris tenuis</name>
    <dbReference type="NCBI Taxonomy" id="355587"/>
    <lineage>
        <taxon>Eukaryota</taxon>
        <taxon>Metazoa</taxon>
        <taxon>Ecdysozoa</taxon>
        <taxon>Arthropoda</taxon>
        <taxon>Hexapoda</taxon>
        <taxon>Insecta</taxon>
        <taxon>Pterygota</taxon>
        <taxon>Neoptera</taxon>
        <taxon>Paraneoptera</taxon>
        <taxon>Hemiptera</taxon>
        <taxon>Heteroptera</taxon>
        <taxon>Panheteroptera</taxon>
        <taxon>Cimicomorpha</taxon>
        <taxon>Miridae</taxon>
        <taxon>Dicyphina</taxon>
        <taxon>Nesidiocoris</taxon>
    </lineage>
</organism>
<evidence type="ECO:0000256" key="1">
    <source>
        <dbReference type="SAM" id="MobiDB-lite"/>
    </source>
</evidence>
<evidence type="ECO:0000313" key="3">
    <source>
        <dbReference type="Proteomes" id="UP000479000"/>
    </source>
</evidence>
<name>A0A6H5GTA9_9HEMI</name>
<feature type="non-terminal residue" evidence="2">
    <location>
        <position position="57"/>
    </location>
</feature>
<reference evidence="2 3" key="1">
    <citation type="submission" date="2020-02" db="EMBL/GenBank/DDBJ databases">
        <authorList>
            <person name="Ferguson B K."/>
        </authorList>
    </citation>
    <scope>NUCLEOTIDE SEQUENCE [LARGE SCALE GENOMIC DNA]</scope>
</reference>
<feature type="region of interest" description="Disordered" evidence="1">
    <location>
        <begin position="1"/>
        <end position="20"/>
    </location>
</feature>
<feature type="compositionally biased region" description="Polar residues" evidence="1">
    <location>
        <begin position="1"/>
        <end position="19"/>
    </location>
</feature>
<dbReference type="AlphaFoldDB" id="A0A6H5GTA9"/>